<dbReference type="AlphaFoldDB" id="A0A0F9EBD7"/>
<sequence length="136" mass="13615">MIRKLLVPILFAVLVGCKGDVGPMGPAGTQGPTGAQGVPGDTGPPGLPGAPATIWWGIVTLDANGEGGVLFTDAQVESSTITCYTSNSSAGPWLVVATDVTFGLSCWADNIGADLLVGLAGGDPGWFFLVTLAKVG</sequence>
<name>A0A0F9EBD7_9ZZZZ</name>
<accession>A0A0F9EBD7</accession>
<reference evidence="2" key="1">
    <citation type="journal article" date="2015" name="Nature">
        <title>Complex archaea that bridge the gap between prokaryotes and eukaryotes.</title>
        <authorList>
            <person name="Spang A."/>
            <person name="Saw J.H."/>
            <person name="Jorgensen S.L."/>
            <person name="Zaremba-Niedzwiedzka K."/>
            <person name="Martijn J."/>
            <person name="Lind A.E."/>
            <person name="van Eijk R."/>
            <person name="Schleper C."/>
            <person name="Guy L."/>
            <person name="Ettema T.J."/>
        </authorList>
    </citation>
    <scope>NUCLEOTIDE SEQUENCE</scope>
</reference>
<protein>
    <recommendedName>
        <fullName evidence="3">Collagen-like protein</fullName>
    </recommendedName>
</protein>
<organism evidence="2">
    <name type="scientific">marine sediment metagenome</name>
    <dbReference type="NCBI Taxonomy" id="412755"/>
    <lineage>
        <taxon>unclassified sequences</taxon>
        <taxon>metagenomes</taxon>
        <taxon>ecological metagenomes</taxon>
    </lineage>
</organism>
<comment type="caution">
    <text evidence="2">The sequence shown here is derived from an EMBL/GenBank/DDBJ whole genome shotgun (WGS) entry which is preliminary data.</text>
</comment>
<evidence type="ECO:0008006" key="3">
    <source>
        <dbReference type="Google" id="ProtNLM"/>
    </source>
</evidence>
<evidence type="ECO:0000313" key="2">
    <source>
        <dbReference type="EMBL" id="KKL71348.1"/>
    </source>
</evidence>
<feature type="region of interest" description="Disordered" evidence="1">
    <location>
        <begin position="25"/>
        <end position="46"/>
    </location>
</feature>
<evidence type="ECO:0000256" key="1">
    <source>
        <dbReference type="SAM" id="MobiDB-lite"/>
    </source>
</evidence>
<dbReference type="PROSITE" id="PS51257">
    <property type="entry name" value="PROKAR_LIPOPROTEIN"/>
    <property type="match status" value="1"/>
</dbReference>
<proteinExistence type="predicted"/>
<dbReference type="EMBL" id="LAZR01025621">
    <property type="protein sequence ID" value="KKL71348.1"/>
    <property type="molecule type" value="Genomic_DNA"/>
</dbReference>
<gene>
    <name evidence="2" type="ORF">LCGC14_2095820</name>
</gene>